<evidence type="ECO:0000313" key="12">
    <source>
        <dbReference type="EMBL" id="RUO24833.1"/>
    </source>
</evidence>
<accession>A0A327X617</accession>
<dbReference type="OrthoDB" id="9791248at2"/>
<comment type="function">
    <text evidence="1">Required for nicotinamide riboside transport across the inner membrane.</text>
</comment>
<evidence type="ECO:0000256" key="10">
    <source>
        <dbReference type="SAM" id="Phobius"/>
    </source>
</evidence>
<keyword evidence="5" id="KW-0813">Transport</keyword>
<keyword evidence="14" id="KW-1185">Reference proteome</keyword>
<dbReference type="PANTHER" id="PTHR36122">
    <property type="entry name" value="NICOTINAMIDE RIBOSIDE TRANSPORTER PNUC"/>
    <property type="match status" value="1"/>
</dbReference>
<feature type="transmembrane region" description="Helical" evidence="10">
    <location>
        <begin position="109"/>
        <end position="127"/>
    </location>
</feature>
<evidence type="ECO:0000313" key="13">
    <source>
        <dbReference type="Proteomes" id="UP000249203"/>
    </source>
</evidence>
<name>A0A327X617_9GAMM</name>
<dbReference type="EMBL" id="PIPK01000005">
    <property type="protein sequence ID" value="RUO24833.1"/>
    <property type="molecule type" value="Genomic_DNA"/>
</dbReference>
<reference evidence="11 13" key="2">
    <citation type="submission" date="2018-06" db="EMBL/GenBank/DDBJ databases">
        <title>Genomic Encyclopedia of Type Strains, Phase III (KMG-III): the genomes of soil and plant-associated and newly described type strains.</title>
        <authorList>
            <person name="Whitman W."/>
        </authorList>
    </citation>
    <scope>NUCLEOTIDE SEQUENCE [LARGE SCALE GENOMIC DNA]</scope>
    <source>
        <strain evidence="11 13">CGMCC 1.15366</strain>
    </source>
</reference>
<dbReference type="GO" id="GO:0034257">
    <property type="term" value="F:nicotinamide riboside transmembrane transporter activity"/>
    <property type="evidence" value="ECO:0007669"/>
    <property type="project" value="InterPro"/>
</dbReference>
<evidence type="ECO:0000256" key="6">
    <source>
        <dbReference type="ARBA" id="ARBA00022475"/>
    </source>
</evidence>
<evidence type="ECO:0000256" key="4">
    <source>
        <dbReference type="ARBA" id="ARBA00017522"/>
    </source>
</evidence>
<keyword evidence="8 10" id="KW-1133">Transmembrane helix</keyword>
<feature type="transmembrane region" description="Helical" evidence="10">
    <location>
        <begin position="180"/>
        <end position="198"/>
    </location>
</feature>
<dbReference type="PANTHER" id="PTHR36122:SF2">
    <property type="entry name" value="NICOTINAMIDE RIBOSIDE TRANSPORTER PNUC"/>
    <property type="match status" value="1"/>
</dbReference>
<dbReference type="RefSeq" id="WP_111569188.1">
    <property type="nucleotide sequence ID" value="NZ_PIPK01000005.1"/>
</dbReference>
<dbReference type="Proteomes" id="UP000249203">
    <property type="component" value="Unassembled WGS sequence"/>
</dbReference>
<feature type="transmembrane region" description="Helical" evidence="10">
    <location>
        <begin position="7"/>
        <end position="30"/>
    </location>
</feature>
<evidence type="ECO:0000313" key="11">
    <source>
        <dbReference type="EMBL" id="RAJ98348.1"/>
    </source>
</evidence>
<evidence type="ECO:0000256" key="1">
    <source>
        <dbReference type="ARBA" id="ARBA00002672"/>
    </source>
</evidence>
<organism evidence="11 13">
    <name type="scientific">Aliidiomarina maris</name>
    <dbReference type="NCBI Taxonomy" id="531312"/>
    <lineage>
        <taxon>Bacteria</taxon>
        <taxon>Pseudomonadati</taxon>
        <taxon>Pseudomonadota</taxon>
        <taxon>Gammaproteobacteria</taxon>
        <taxon>Alteromonadales</taxon>
        <taxon>Idiomarinaceae</taxon>
        <taxon>Aliidiomarina</taxon>
    </lineage>
</organism>
<feature type="transmembrane region" description="Helical" evidence="10">
    <location>
        <begin position="133"/>
        <end position="151"/>
    </location>
</feature>
<dbReference type="EMBL" id="QLMD01000005">
    <property type="protein sequence ID" value="RAJ98348.1"/>
    <property type="molecule type" value="Genomic_DNA"/>
</dbReference>
<dbReference type="Proteomes" id="UP000287865">
    <property type="component" value="Unassembled WGS sequence"/>
</dbReference>
<dbReference type="GO" id="GO:0005886">
    <property type="term" value="C:plasma membrane"/>
    <property type="evidence" value="ECO:0007669"/>
    <property type="project" value="UniProtKB-SubCell"/>
</dbReference>
<keyword evidence="6" id="KW-1003">Cell membrane</keyword>
<gene>
    <name evidence="11" type="ORF">B0I24_105100</name>
    <name evidence="12" type="ORF">CWE07_07245</name>
</gene>
<protein>
    <recommendedName>
        <fullName evidence="4">Nicotinamide riboside transporter PnuC</fullName>
    </recommendedName>
</protein>
<dbReference type="InterPro" id="IPR006419">
    <property type="entry name" value="NMN_transpt_PnuC"/>
</dbReference>
<evidence type="ECO:0000256" key="7">
    <source>
        <dbReference type="ARBA" id="ARBA00022692"/>
    </source>
</evidence>
<evidence type="ECO:0000256" key="9">
    <source>
        <dbReference type="ARBA" id="ARBA00023136"/>
    </source>
</evidence>
<evidence type="ECO:0000256" key="3">
    <source>
        <dbReference type="ARBA" id="ARBA00006669"/>
    </source>
</evidence>
<comment type="caution">
    <text evidence="11">The sequence shown here is derived from an EMBL/GenBank/DDBJ whole genome shotgun (WGS) entry which is preliminary data.</text>
</comment>
<proteinExistence type="inferred from homology"/>
<evidence type="ECO:0000256" key="2">
    <source>
        <dbReference type="ARBA" id="ARBA00004651"/>
    </source>
</evidence>
<keyword evidence="9 10" id="KW-0472">Membrane</keyword>
<comment type="similarity">
    <text evidence="3">Belongs to the nicotinamide ribonucleoside (NR) uptake permease (TC 4.B.1) family.</text>
</comment>
<evidence type="ECO:0000256" key="5">
    <source>
        <dbReference type="ARBA" id="ARBA00022448"/>
    </source>
</evidence>
<sequence>MQTLIDMLALTSGWELVAVALAVAYLLLAIRQSLWCWPAAAISASIYTYLFIHAGLLMESMLQVFYVVMAGYGYWRWSRAQRPMIAGSVVTNAPTLPVASQTLMWHARWVVVLALISVVIGLLLSRYTSAQMVWLDTPTTVFSLFATFLVARKVLQNWLYWIVIDLTYVGLFWVKGFYPTAILFGFYTLMAVIGYLRWRQDYQQQGVDVEPQPT</sequence>
<dbReference type="NCBIfam" id="TIGR01528">
    <property type="entry name" value="NMN_trans_PnuC"/>
    <property type="match status" value="1"/>
</dbReference>
<comment type="subcellular location">
    <subcellularLocation>
        <location evidence="2">Cell membrane</location>
        <topology evidence="2">Multi-pass membrane protein</topology>
    </subcellularLocation>
</comment>
<evidence type="ECO:0000256" key="8">
    <source>
        <dbReference type="ARBA" id="ARBA00022989"/>
    </source>
</evidence>
<reference evidence="12 14" key="1">
    <citation type="journal article" date="2018" name="Front. Microbiol.">
        <title>Genome-Based Analysis Reveals the Taxonomy and Diversity of the Family Idiomarinaceae.</title>
        <authorList>
            <person name="Liu Y."/>
            <person name="Lai Q."/>
            <person name="Shao Z."/>
        </authorList>
    </citation>
    <scope>NUCLEOTIDE SEQUENCE [LARGE SCALE GENOMIC DNA]</scope>
    <source>
        <strain evidence="12 14">CF12-14</strain>
    </source>
</reference>
<keyword evidence="7 10" id="KW-0812">Transmembrane</keyword>
<evidence type="ECO:0000313" key="14">
    <source>
        <dbReference type="Proteomes" id="UP000287865"/>
    </source>
</evidence>
<dbReference type="Pfam" id="PF04973">
    <property type="entry name" value="NMN_transporter"/>
    <property type="match status" value="1"/>
</dbReference>
<dbReference type="AlphaFoldDB" id="A0A327X617"/>